<sequence>FIKRDETAGYYIITSSSSVLITTTENFIGKSTTAVASAGDGYAIFKHIYTMHTSIMTVNRLMHTSYLEEMDTLEFEKRDPDLDSEGQPSKWRQVGTDSANTCVIQLYPARIDDVYEIRGRGIMKTEILTSSTTPLIDSVLIMTFAQVELLRRKRILSPNTISDEMVTAALASAGDLLAVAIQHDTRRRTISNYVQDNFFGGYSRGQRWNVSHDPADSYR</sequence>
<gene>
    <name evidence="1" type="ORF">LCGC14_2304630</name>
</gene>
<dbReference type="AlphaFoldDB" id="A0A0F9FHD3"/>
<feature type="non-terminal residue" evidence="1">
    <location>
        <position position="1"/>
    </location>
</feature>
<protein>
    <submittedName>
        <fullName evidence="1">Uncharacterized protein</fullName>
    </submittedName>
</protein>
<comment type="caution">
    <text evidence="1">The sequence shown here is derived from an EMBL/GenBank/DDBJ whole genome shotgun (WGS) entry which is preliminary data.</text>
</comment>
<evidence type="ECO:0000313" key="1">
    <source>
        <dbReference type="EMBL" id="KKL50522.1"/>
    </source>
</evidence>
<organism evidence="1">
    <name type="scientific">marine sediment metagenome</name>
    <dbReference type="NCBI Taxonomy" id="412755"/>
    <lineage>
        <taxon>unclassified sequences</taxon>
        <taxon>metagenomes</taxon>
        <taxon>ecological metagenomes</taxon>
    </lineage>
</organism>
<reference evidence="1" key="1">
    <citation type="journal article" date="2015" name="Nature">
        <title>Complex archaea that bridge the gap between prokaryotes and eukaryotes.</title>
        <authorList>
            <person name="Spang A."/>
            <person name="Saw J.H."/>
            <person name="Jorgensen S.L."/>
            <person name="Zaremba-Niedzwiedzka K."/>
            <person name="Martijn J."/>
            <person name="Lind A.E."/>
            <person name="van Eijk R."/>
            <person name="Schleper C."/>
            <person name="Guy L."/>
            <person name="Ettema T.J."/>
        </authorList>
    </citation>
    <scope>NUCLEOTIDE SEQUENCE</scope>
</reference>
<name>A0A0F9FHD3_9ZZZZ</name>
<proteinExistence type="predicted"/>
<accession>A0A0F9FHD3</accession>
<dbReference type="EMBL" id="LAZR01032568">
    <property type="protein sequence ID" value="KKL50522.1"/>
    <property type="molecule type" value="Genomic_DNA"/>
</dbReference>